<evidence type="ECO:0000256" key="5">
    <source>
        <dbReference type="ARBA" id="ARBA00024484"/>
    </source>
</evidence>
<dbReference type="PROSITE" id="PS00455">
    <property type="entry name" value="AMP_BINDING"/>
    <property type="match status" value="1"/>
</dbReference>
<dbReference type="PANTHER" id="PTHR43272:SF32">
    <property type="entry name" value="AMP-DEPENDENT SYNTHETASE_LIGASE DOMAIN-CONTAINING PROTEIN"/>
    <property type="match status" value="1"/>
</dbReference>
<keyword evidence="4" id="KW-0443">Lipid metabolism</keyword>
<dbReference type="CDD" id="cd05907">
    <property type="entry name" value="VL_LC_FACS_like"/>
    <property type="match status" value="1"/>
</dbReference>
<dbReference type="InterPro" id="IPR000873">
    <property type="entry name" value="AMP-dep_synth/lig_dom"/>
</dbReference>
<dbReference type="InterPro" id="IPR045851">
    <property type="entry name" value="AMP-bd_C_sf"/>
</dbReference>
<dbReference type="Gene3D" id="3.40.50.12780">
    <property type="entry name" value="N-terminal domain of ligase-like"/>
    <property type="match status" value="1"/>
</dbReference>
<dbReference type="GO" id="GO:0016020">
    <property type="term" value="C:membrane"/>
    <property type="evidence" value="ECO:0007669"/>
    <property type="project" value="TreeGrafter"/>
</dbReference>
<dbReference type="Gene3D" id="3.30.300.30">
    <property type="match status" value="1"/>
</dbReference>
<dbReference type="SUPFAM" id="SSF56801">
    <property type="entry name" value="Acetyl-CoA synthetase-like"/>
    <property type="match status" value="1"/>
</dbReference>
<evidence type="ECO:0000256" key="2">
    <source>
        <dbReference type="ARBA" id="ARBA00022598"/>
    </source>
</evidence>
<dbReference type="PANTHER" id="PTHR43272">
    <property type="entry name" value="LONG-CHAIN-FATTY-ACID--COA LIGASE"/>
    <property type="match status" value="1"/>
</dbReference>
<protein>
    <recommendedName>
        <fullName evidence="6">Acyl-CoA synthetase</fullName>
    </recommendedName>
</protein>
<name>A0A379LTU1_9NOCA</name>
<accession>A0A379LTU1</accession>
<keyword evidence="9" id="KW-1185">Reference proteome</keyword>
<dbReference type="EMBL" id="UGVI01000001">
    <property type="protein sequence ID" value="SUE13342.1"/>
    <property type="molecule type" value="Genomic_DNA"/>
</dbReference>
<feature type="domain" description="AMP-dependent synthetase/ligase" evidence="7">
    <location>
        <begin position="36"/>
        <end position="435"/>
    </location>
</feature>
<evidence type="ECO:0000256" key="4">
    <source>
        <dbReference type="ARBA" id="ARBA00023098"/>
    </source>
</evidence>
<keyword evidence="3" id="KW-0276">Fatty acid metabolism</keyword>
<evidence type="ECO:0000259" key="7">
    <source>
        <dbReference type="Pfam" id="PF00501"/>
    </source>
</evidence>
<dbReference type="Pfam" id="PF00501">
    <property type="entry name" value="AMP-binding"/>
    <property type="match status" value="1"/>
</dbReference>
<dbReference type="Proteomes" id="UP000254569">
    <property type="component" value="Unassembled WGS sequence"/>
</dbReference>
<evidence type="ECO:0000256" key="3">
    <source>
        <dbReference type="ARBA" id="ARBA00022832"/>
    </source>
</evidence>
<gene>
    <name evidence="8" type="ORF">NCTC13296_00150</name>
</gene>
<evidence type="ECO:0000256" key="1">
    <source>
        <dbReference type="ARBA" id="ARBA00006432"/>
    </source>
</evidence>
<sequence length="608" mass="65527">MTGLPTRTMEIAVREYSTPAPFTIGDDESVVHTVFTHAEKTPHRVMYSRPQGDDWVAVTAQQFADQVKAVAKGLIANGVEPGDRVALLSATRYEWSLFDYAIWAAGAVSVPIYDSSSTEQIRWILQDSEAVLAVVETARHEKLFVDMPTTLRRILQIEDGAVNTLAADGADVDDAEITARLSAIRSDGLASLVYTSGTTGRPKGCMLTHRNFLAEVRSILTSDVGVVAKPGNRGLTFLPLAHVLARAVSLALFEAGAAQAHWSDFSTVSAQFARYSPNIILGVPRVFEKVRDAAAAKAAAGGPVKAAIFEFAERTAIAYSESLDQGGPTLLLKAERTVADKLVFSKLRQAMGNECWYAISGGGALSPRLGHFFRGVGVPIYEGYGLTETTAAHSVNTPGSQKIGTVGRPMGGNSARIADDGEIELRGMVVFDGYWRNEEATAGAFDDGWFRTGDLGSLDEDGYLSITGRKKDLIITAGGKNVSPGPIEDRMRSHTLVSQAVVVGDGRSFVTALVTVDPDVFENWKTENGKPAGATIADLRHDPALRDAMQTIVDDANTLVSHTEAIKKFVILDRDLTEESGELTPTLKIKRNVVTERFAHEIDALYAK</sequence>
<organism evidence="8 9">
    <name type="scientific">Rhodococcus gordoniae</name>
    <dbReference type="NCBI Taxonomy" id="223392"/>
    <lineage>
        <taxon>Bacteria</taxon>
        <taxon>Bacillati</taxon>
        <taxon>Actinomycetota</taxon>
        <taxon>Actinomycetes</taxon>
        <taxon>Mycobacteriales</taxon>
        <taxon>Nocardiaceae</taxon>
        <taxon>Rhodococcus</taxon>
    </lineage>
</organism>
<reference evidence="8 9" key="1">
    <citation type="submission" date="2018-06" db="EMBL/GenBank/DDBJ databases">
        <authorList>
            <consortium name="Pathogen Informatics"/>
            <person name="Doyle S."/>
        </authorList>
    </citation>
    <scope>NUCLEOTIDE SEQUENCE [LARGE SCALE GENOMIC DNA]</scope>
    <source>
        <strain evidence="8 9">NCTC13296</strain>
    </source>
</reference>
<keyword evidence="2 8" id="KW-0436">Ligase</keyword>
<proteinExistence type="inferred from homology"/>
<dbReference type="GO" id="GO:0004467">
    <property type="term" value="F:long-chain fatty acid-CoA ligase activity"/>
    <property type="evidence" value="ECO:0007669"/>
    <property type="project" value="UniProtKB-EC"/>
</dbReference>
<evidence type="ECO:0000256" key="6">
    <source>
        <dbReference type="ARBA" id="ARBA00032875"/>
    </source>
</evidence>
<evidence type="ECO:0000313" key="8">
    <source>
        <dbReference type="EMBL" id="SUE13342.1"/>
    </source>
</evidence>
<dbReference type="InterPro" id="IPR020845">
    <property type="entry name" value="AMP-binding_CS"/>
</dbReference>
<comment type="catalytic activity">
    <reaction evidence="5">
        <text>a long-chain fatty acid + ATP + CoA = a long-chain fatty acyl-CoA + AMP + diphosphate</text>
        <dbReference type="Rhea" id="RHEA:15421"/>
        <dbReference type="ChEBI" id="CHEBI:30616"/>
        <dbReference type="ChEBI" id="CHEBI:33019"/>
        <dbReference type="ChEBI" id="CHEBI:57287"/>
        <dbReference type="ChEBI" id="CHEBI:57560"/>
        <dbReference type="ChEBI" id="CHEBI:83139"/>
        <dbReference type="ChEBI" id="CHEBI:456215"/>
        <dbReference type="EC" id="6.2.1.3"/>
    </reaction>
    <physiologicalReaction direction="left-to-right" evidence="5">
        <dbReference type="Rhea" id="RHEA:15422"/>
    </physiologicalReaction>
</comment>
<dbReference type="Pfam" id="PF23562">
    <property type="entry name" value="AMP-binding_C_3"/>
    <property type="match status" value="1"/>
</dbReference>
<dbReference type="InterPro" id="IPR042099">
    <property type="entry name" value="ANL_N_sf"/>
</dbReference>
<comment type="similarity">
    <text evidence="1">Belongs to the ATP-dependent AMP-binding enzyme family.</text>
</comment>
<evidence type="ECO:0000313" key="9">
    <source>
        <dbReference type="Proteomes" id="UP000254569"/>
    </source>
</evidence>
<dbReference type="AlphaFoldDB" id="A0A379LTU1"/>